<reference evidence="4" key="1">
    <citation type="journal article" date="2014" name="Stand. Genomic Sci.">
        <title>Genome sequence of the exopolysaccharide-producing Salipiger mucosus type strain (DSM 16094(T)), a moderately halophilic member of the Roseobacter clade.</title>
        <authorList>
            <person name="Riedel T."/>
            <person name="Spring S."/>
            <person name="Fiebig A."/>
            <person name="Petersen J."/>
            <person name="Kyrpides N.C."/>
            <person name="Goker M."/>
            <person name="Klenk H.P."/>
        </authorList>
    </citation>
    <scope>NUCLEOTIDE SEQUENCE [LARGE SCALE GENOMIC DNA]</scope>
    <source>
        <strain evidence="4">DSM 16094</strain>
    </source>
</reference>
<feature type="domain" description="Reverse transcriptase" evidence="2">
    <location>
        <begin position="70"/>
        <end position="352"/>
    </location>
</feature>
<protein>
    <recommendedName>
        <fullName evidence="2">Reverse transcriptase domain-containing protein</fullName>
    </recommendedName>
</protein>
<dbReference type="AlphaFoldDB" id="S9RRA4"/>
<name>S9RRA4_9RHOB</name>
<evidence type="ECO:0000259" key="2">
    <source>
        <dbReference type="PROSITE" id="PS50878"/>
    </source>
</evidence>
<comment type="similarity">
    <text evidence="1">Belongs to the bacterial reverse transcriptase family.</text>
</comment>
<dbReference type="InterPro" id="IPR043502">
    <property type="entry name" value="DNA/RNA_pol_sf"/>
</dbReference>
<dbReference type="InterPro" id="IPR051083">
    <property type="entry name" value="GrpII_Intron_Splice-Mob/Def"/>
</dbReference>
<proteinExistence type="inferred from homology"/>
<dbReference type="HOGENOM" id="CLU_038920_0_0_5"/>
<accession>S9RRA4</accession>
<evidence type="ECO:0000256" key="1">
    <source>
        <dbReference type="ARBA" id="ARBA00034120"/>
    </source>
</evidence>
<dbReference type="OrthoDB" id="9793236at2"/>
<dbReference type="RefSeq" id="WP_020043344.1">
    <property type="nucleotide sequence ID" value="NZ_KE557277.1"/>
</dbReference>
<dbReference type="PANTHER" id="PTHR34047:SF8">
    <property type="entry name" value="PROTEIN YKFC"/>
    <property type="match status" value="1"/>
</dbReference>
<dbReference type="Pfam" id="PF00078">
    <property type="entry name" value="RVT_1"/>
    <property type="match status" value="1"/>
</dbReference>
<gene>
    <name evidence="3" type="ORF">Salmuc_03867</name>
</gene>
<dbReference type="PANTHER" id="PTHR34047">
    <property type="entry name" value="NUCLEAR INTRON MATURASE 1, MITOCHONDRIAL-RELATED"/>
    <property type="match status" value="1"/>
</dbReference>
<keyword evidence="4" id="KW-1185">Reference proteome</keyword>
<dbReference type="STRING" id="1123237.Salmuc_03867"/>
<evidence type="ECO:0000313" key="4">
    <source>
        <dbReference type="Proteomes" id="UP000015347"/>
    </source>
</evidence>
<dbReference type="CDD" id="cd01651">
    <property type="entry name" value="RT_G2_intron"/>
    <property type="match status" value="1"/>
</dbReference>
<dbReference type="Proteomes" id="UP000015347">
    <property type="component" value="Unassembled WGS sequence"/>
</dbReference>
<evidence type="ECO:0000313" key="3">
    <source>
        <dbReference type="EMBL" id="EPX80550.1"/>
    </source>
</evidence>
<comment type="caution">
    <text evidence="3">The sequence shown here is derived from an EMBL/GenBank/DDBJ whole genome shotgun (WGS) entry which is preliminary data.</text>
</comment>
<dbReference type="PROSITE" id="PS50878">
    <property type="entry name" value="RT_POL"/>
    <property type="match status" value="1"/>
</dbReference>
<dbReference type="eggNOG" id="COG3344">
    <property type="taxonomic scope" value="Bacteria"/>
</dbReference>
<dbReference type="EMBL" id="APVH01000032">
    <property type="protein sequence ID" value="EPX80550.1"/>
    <property type="molecule type" value="Genomic_DNA"/>
</dbReference>
<dbReference type="InterPro" id="IPR000477">
    <property type="entry name" value="RT_dom"/>
</dbReference>
<organism evidence="3 4">
    <name type="scientific">Salipiger mucosus DSM 16094</name>
    <dbReference type="NCBI Taxonomy" id="1123237"/>
    <lineage>
        <taxon>Bacteria</taxon>
        <taxon>Pseudomonadati</taxon>
        <taxon>Pseudomonadota</taxon>
        <taxon>Alphaproteobacteria</taxon>
        <taxon>Rhodobacterales</taxon>
        <taxon>Roseobacteraceae</taxon>
        <taxon>Salipiger</taxon>
    </lineage>
</organism>
<sequence length="437" mass="49611">MPGFYLPTENEFDPSTDDFVLPAISKERRYKHFDLPLPESERELAIDFTQELEPHRFLPMLGFTDLARRYIRQKGADGKWLRDADGNFIRKVKEKPRPIRFAGHADAAYLQAYAEHLNPFYERALAEDGTAGAVLAYRKGGGTSIHHAKSLFDEIVHRQDCTVVAMDISGFFDCLDHTLLRDEVAGLIGETRLNGHHGTVWKNVTHYSWVETEDLDAVLGKKRNGHGRVCSPADFVQHVRGRKAGLVRKHEETFGIPQGTPISGLYANIYLRTFDREMMAWVGRYGGSYRRYSDDIAVILPLGSKVDHVVSVVEKILADFGLAMSVDKTDHAHFQGGRLISAKAIQYLGFTFDGNKVLIRPSSLDAYRHKMRRGVHAKLVAAKGKEIPSFQVFKREVLSRYTHLGKRRNFLKYAYKAAGVMGSKEIRQQVKPHMRRV</sequence>
<dbReference type="NCBIfam" id="NF041746">
    <property type="entry name" value="Drt2"/>
    <property type="match status" value="1"/>
</dbReference>
<dbReference type="SUPFAM" id="SSF56672">
    <property type="entry name" value="DNA/RNA polymerases"/>
    <property type="match status" value="1"/>
</dbReference>